<dbReference type="PANTHER" id="PTHR33365:SF4">
    <property type="entry name" value="CYCLOCHLOROTINE BIOSYNTHESIS PROTEIN O"/>
    <property type="match status" value="1"/>
</dbReference>
<dbReference type="Proteomes" id="UP001465976">
    <property type="component" value="Unassembled WGS sequence"/>
</dbReference>
<gene>
    <name evidence="4" type="ORF">V5O48_015032</name>
</gene>
<evidence type="ECO:0000256" key="3">
    <source>
        <dbReference type="SAM" id="SignalP"/>
    </source>
</evidence>
<evidence type="ECO:0000313" key="4">
    <source>
        <dbReference type="EMBL" id="KAL0566968.1"/>
    </source>
</evidence>
<name>A0ABR3EVM2_9AGAR</name>
<evidence type="ECO:0000256" key="1">
    <source>
        <dbReference type="ARBA" id="ARBA00004685"/>
    </source>
</evidence>
<dbReference type="Pfam" id="PF11807">
    <property type="entry name" value="UstYa"/>
    <property type="match status" value="1"/>
</dbReference>
<comment type="similarity">
    <text evidence="2">Belongs to the ustYa family.</text>
</comment>
<dbReference type="InterPro" id="IPR021765">
    <property type="entry name" value="UstYa-like"/>
</dbReference>
<reference evidence="4 5" key="1">
    <citation type="submission" date="2024-02" db="EMBL/GenBank/DDBJ databases">
        <title>A draft genome for the cacao thread blight pathogen Marasmius crinis-equi.</title>
        <authorList>
            <person name="Cohen S.P."/>
            <person name="Baruah I.K."/>
            <person name="Amoako-Attah I."/>
            <person name="Bukari Y."/>
            <person name="Meinhardt L.W."/>
            <person name="Bailey B.A."/>
        </authorList>
    </citation>
    <scope>NUCLEOTIDE SEQUENCE [LARGE SCALE GENOMIC DNA]</scope>
    <source>
        <strain evidence="4 5">GH-76</strain>
    </source>
</reference>
<organism evidence="4 5">
    <name type="scientific">Marasmius crinis-equi</name>
    <dbReference type="NCBI Taxonomy" id="585013"/>
    <lineage>
        <taxon>Eukaryota</taxon>
        <taxon>Fungi</taxon>
        <taxon>Dikarya</taxon>
        <taxon>Basidiomycota</taxon>
        <taxon>Agaricomycotina</taxon>
        <taxon>Agaricomycetes</taxon>
        <taxon>Agaricomycetidae</taxon>
        <taxon>Agaricales</taxon>
        <taxon>Marasmiineae</taxon>
        <taxon>Marasmiaceae</taxon>
        <taxon>Marasmius</taxon>
    </lineage>
</organism>
<evidence type="ECO:0000256" key="2">
    <source>
        <dbReference type="ARBA" id="ARBA00035112"/>
    </source>
</evidence>
<dbReference type="EMBL" id="JBAHYK010001719">
    <property type="protein sequence ID" value="KAL0566968.1"/>
    <property type="molecule type" value="Genomic_DNA"/>
</dbReference>
<keyword evidence="5" id="KW-1185">Reference proteome</keyword>
<comment type="caution">
    <text evidence="4">The sequence shown here is derived from an EMBL/GenBank/DDBJ whole genome shotgun (WGS) entry which is preliminary data.</text>
</comment>
<feature type="signal peptide" evidence="3">
    <location>
        <begin position="1"/>
        <end position="28"/>
    </location>
</feature>
<proteinExistence type="inferred from homology"/>
<accession>A0ABR3EVM2</accession>
<feature type="chain" id="PRO_5046816201" evidence="3">
    <location>
        <begin position="29"/>
        <end position="209"/>
    </location>
</feature>
<evidence type="ECO:0000313" key="5">
    <source>
        <dbReference type="Proteomes" id="UP001465976"/>
    </source>
</evidence>
<dbReference type="PANTHER" id="PTHR33365">
    <property type="entry name" value="YALI0B05434P"/>
    <property type="match status" value="1"/>
</dbReference>
<protein>
    <submittedName>
        <fullName evidence="4">Uncharacterized protein</fullName>
    </submittedName>
</protein>
<sequence>MSLGLQTALTLLVFINFSLVSLLELARSYYARTEIALQNIPFSCVDSSADTSCVWPVVGDKLAYLRFEDSKHYPVDNSSTAEREWAALSPENGVVHLKVGSDSDIREFTPSMFHQLRCLDILRAHYARLSSGDAPATATPSSDTLSHHCLNYLRQTLLCNSDLHLDPVFGATHKDADLIAHTHICRDWTAAYKELKRNQRWYHDISNSS</sequence>
<keyword evidence="3" id="KW-0732">Signal</keyword>
<comment type="pathway">
    <text evidence="1">Mycotoxin biosynthesis.</text>
</comment>